<name>A0A1D1UPM4_RAMVA</name>
<keyword evidence="1" id="KW-0472">Membrane</keyword>
<reference evidence="2 3" key="1">
    <citation type="journal article" date="2016" name="Nat. Commun.">
        <title>Extremotolerant tardigrade genome and improved radiotolerance of human cultured cells by tardigrade-unique protein.</title>
        <authorList>
            <person name="Hashimoto T."/>
            <person name="Horikawa D.D."/>
            <person name="Saito Y."/>
            <person name="Kuwahara H."/>
            <person name="Kozuka-Hata H."/>
            <person name="Shin-I T."/>
            <person name="Minakuchi Y."/>
            <person name="Ohishi K."/>
            <person name="Motoyama A."/>
            <person name="Aizu T."/>
            <person name="Enomoto A."/>
            <person name="Kondo K."/>
            <person name="Tanaka S."/>
            <person name="Hara Y."/>
            <person name="Koshikawa S."/>
            <person name="Sagara H."/>
            <person name="Miura T."/>
            <person name="Yokobori S."/>
            <person name="Miyagawa K."/>
            <person name="Suzuki Y."/>
            <person name="Kubo T."/>
            <person name="Oyama M."/>
            <person name="Kohara Y."/>
            <person name="Fujiyama A."/>
            <person name="Arakawa K."/>
            <person name="Katayama T."/>
            <person name="Toyoda A."/>
            <person name="Kunieda T."/>
        </authorList>
    </citation>
    <scope>NUCLEOTIDE SEQUENCE [LARGE SCALE GENOMIC DNA]</scope>
    <source>
        <strain evidence="2 3">YOKOZUNA-1</strain>
    </source>
</reference>
<feature type="transmembrane region" description="Helical" evidence="1">
    <location>
        <begin position="86"/>
        <end position="109"/>
    </location>
</feature>
<dbReference type="AlphaFoldDB" id="A0A1D1UPM4"/>
<gene>
    <name evidence="2" type="primary">RvY_03877-1</name>
    <name evidence="2" type="synonym">RvY_03877.1</name>
    <name evidence="2" type="ORF">RvY_03877</name>
</gene>
<keyword evidence="3" id="KW-1185">Reference proteome</keyword>
<proteinExistence type="predicted"/>
<feature type="transmembrane region" description="Helical" evidence="1">
    <location>
        <begin position="115"/>
        <end position="144"/>
    </location>
</feature>
<evidence type="ECO:0000313" key="3">
    <source>
        <dbReference type="Proteomes" id="UP000186922"/>
    </source>
</evidence>
<accession>A0A1D1UPM4</accession>
<feature type="transmembrane region" description="Helical" evidence="1">
    <location>
        <begin position="55"/>
        <end position="74"/>
    </location>
</feature>
<dbReference type="Proteomes" id="UP000186922">
    <property type="component" value="Unassembled WGS sequence"/>
</dbReference>
<dbReference type="EMBL" id="BDGG01000002">
    <property type="protein sequence ID" value="GAU91664.1"/>
    <property type="molecule type" value="Genomic_DNA"/>
</dbReference>
<evidence type="ECO:0008006" key="4">
    <source>
        <dbReference type="Google" id="ProtNLM"/>
    </source>
</evidence>
<evidence type="ECO:0000313" key="2">
    <source>
        <dbReference type="EMBL" id="GAU91664.1"/>
    </source>
</evidence>
<feature type="transmembrane region" description="Helical" evidence="1">
    <location>
        <begin position="21"/>
        <end position="43"/>
    </location>
</feature>
<keyword evidence="1" id="KW-1133">Transmembrane helix</keyword>
<protein>
    <recommendedName>
        <fullName evidence="4">MARVEL domain-containing protein</fullName>
    </recommendedName>
</protein>
<keyword evidence="1" id="KW-0812">Transmembrane</keyword>
<sequence length="176" mass="19448">MDVVVPVLDARRRVHLNGLGAVVLVLGLIMFVAEIFPLIIAIVNPKHNSWYMYTGFWYGFLTILTGAFNVHCAHVSSKEYPSTRSLTLAAALNIITAIVSAFVIASTIAHVHMTYGFYLFVSIDELAFAFFIIGICVAAAVYCFRIRNDAVRASAPVAEIIYSAELQEKPLFFEPV</sequence>
<evidence type="ECO:0000256" key="1">
    <source>
        <dbReference type="SAM" id="Phobius"/>
    </source>
</evidence>
<organism evidence="2 3">
    <name type="scientific">Ramazzottius varieornatus</name>
    <name type="common">Water bear</name>
    <name type="synonym">Tardigrade</name>
    <dbReference type="NCBI Taxonomy" id="947166"/>
    <lineage>
        <taxon>Eukaryota</taxon>
        <taxon>Metazoa</taxon>
        <taxon>Ecdysozoa</taxon>
        <taxon>Tardigrada</taxon>
        <taxon>Eutardigrada</taxon>
        <taxon>Parachela</taxon>
        <taxon>Hypsibioidea</taxon>
        <taxon>Ramazzottiidae</taxon>
        <taxon>Ramazzottius</taxon>
    </lineage>
</organism>
<comment type="caution">
    <text evidence="2">The sequence shown here is derived from an EMBL/GenBank/DDBJ whole genome shotgun (WGS) entry which is preliminary data.</text>
</comment>